<sequence>MSSIRRYLSTSKRSSSMPDPDAPSYGEKQRDGIAGSTASVVSDDSDVTAVPAYPLNLKIKRVDHYWSRWTKQWKYKNTGDKVKPEKVPLGSPSGNDAWRDYCFVVVRKLPKADELAQEPTYHIVIKSPYLVQACKNVVQEIRGVSWNSEPLQLSPELLIAFLPHFDEYHATLHGKKRTQEESNIMATVGVLVEYLRREYKGTLTTIRKLIAHGEITWDLLYAIMVPRTILVTTCEVTGEPRALRLVSAKCRQCR</sequence>
<dbReference type="Proteomes" id="UP001148662">
    <property type="component" value="Unassembled WGS sequence"/>
</dbReference>
<proteinExistence type="predicted"/>
<name>A0ACC1T9Z0_9APHY</name>
<protein>
    <submittedName>
        <fullName evidence="1">Uncharacterized protein</fullName>
    </submittedName>
</protein>
<evidence type="ECO:0000313" key="2">
    <source>
        <dbReference type="Proteomes" id="UP001148662"/>
    </source>
</evidence>
<accession>A0ACC1T9Z0</accession>
<gene>
    <name evidence="1" type="ORF">NM688_g2058</name>
</gene>
<comment type="caution">
    <text evidence="1">The sequence shown here is derived from an EMBL/GenBank/DDBJ whole genome shotgun (WGS) entry which is preliminary data.</text>
</comment>
<reference evidence="1" key="1">
    <citation type="submission" date="2022-07" db="EMBL/GenBank/DDBJ databases">
        <title>Genome Sequence of Phlebia brevispora.</title>
        <authorList>
            <person name="Buettner E."/>
        </authorList>
    </citation>
    <scope>NUCLEOTIDE SEQUENCE</scope>
    <source>
        <strain evidence="1">MPL23</strain>
    </source>
</reference>
<evidence type="ECO:0000313" key="1">
    <source>
        <dbReference type="EMBL" id="KAJ3556388.1"/>
    </source>
</evidence>
<keyword evidence="2" id="KW-1185">Reference proteome</keyword>
<organism evidence="1 2">
    <name type="scientific">Phlebia brevispora</name>
    <dbReference type="NCBI Taxonomy" id="194682"/>
    <lineage>
        <taxon>Eukaryota</taxon>
        <taxon>Fungi</taxon>
        <taxon>Dikarya</taxon>
        <taxon>Basidiomycota</taxon>
        <taxon>Agaricomycotina</taxon>
        <taxon>Agaricomycetes</taxon>
        <taxon>Polyporales</taxon>
        <taxon>Meruliaceae</taxon>
        <taxon>Phlebia</taxon>
    </lineage>
</organism>
<dbReference type="EMBL" id="JANHOG010000245">
    <property type="protein sequence ID" value="KAJ3556388.1"/>
    <property type="molecule type" value="Genomic_DNA"/>
</dbReference>